<dbReference type="GeneID" id="54297747"/>
<name>A0A6A6BKK7_9PEZI</name>
<reference evidence="2" key="1">
    <citation type="journal article" date="2020" name="Stud. Mycol.">
        <title>101 Dothideomycetes genomes: a test case for predicting lifestyles and emergence of pathogens.</title>
        <authorList>
            <person name="Haridas S."/>
            <person name="Albert R."/>
            <person name="Binder M."/>
            <person name="Bloem J."/>
            <person name="Labutti K."/>
            <person name="Salamov A."/>
            <person name="Andreopoulos B."/>
            <person name="Baker S."/>
            <person name="Barry K."/>
            <person name="Bills G."/>
            <person name="Bluhm B."/>
            <person name="Cannon C."/>
            <person name="Castanera R."/>
            <person name="Culley D."/>
            <person name="Daum C."/>
            <person name="Ezra D."/>
            <person name="Gonzalez J."/>
            <person name="Henrissat B."/>
            <person name="Kuo A."/>
            <person name="Liang C."/>
            <person name="Lipzen A."/>
            <person name="Lutzoni F."/>
            <person name="Magnuson J."/>
            <person name="Mondo S."/>
            <person name="Nolan M."/>
            <person name="Ohm R."/>
            <person name="Pangilinan J."/>
            <person name="Park H.-J."/>
            <person name="Ramirez L."/>
            <person name="Alfaro M."/>
            <person name="Sun H."/>
            <person name="Tritt A."/>
            <person name="Yoshinaga Y."/>
            <person name="Zwiers L.-H."/>
            <person name="Turgeon B."/>
            <person name="Goodwin S."/>
            <person name="Spatafora J."/>
            <person name="Crous P."/>
            <person name="Grigoriev I."/>
        </authorList>
    </citation>
    <scope>NUCLEOTIDE SEQUENCE</scope>
    <source>
        <strain evidence="2">CBS 121167</strain>
    </source>
</reference>
<evidence type="ECO:0000256" key="1">
    <source>
        <dbReference type="SAM" id="MobiDB-lite"/>
    </source>
</evidence>
<keyword evidence="3" id="KW-1185">Reference proteome</keyword>
<dbReference type="AlphaFoldDB" id="A0A6A6BKK7"/>
<dbReference type="RefSeq" id="XP_033399089.1">
    <property type="nucleotide sequence ID" value="XM_033540251.1"/>
</dbReference>
<sequence>MASLLLGCGAVFSERLARRHRAHREITREYAENFELLKKENEKRVQTIANQYSASSSPPPSYEDIHDAASAGAIPSDRRPAESNVQRT</sequence>
<gene>
    <name evidence="2" type="ORF">K452DRAFT_286201</name>
</gene>
<evidence type="ECO:0000313" key="2">
    <source>
        <dbReference type="EMBL" id="KAF2143377.1"/>
    </source>
</evidence>
<protein>
    <submittedName>
        <fullName evidence="2">Uncharacterized protein</fullName>
    </submittedName>
</protein>
<evidence type="ECO:0000313" key="3">
    <source>
        <dbReference type="Proteomes" id="UP000799438"/>
    </source>
</evidence>
<organism evidence="2 3">
    <name type="scientific">Aplosporella prunicola CBS 121167</name>
    <dbReference type="NCBI Taxonomy" id="1176127"/>
    <lineage>
        <taxon>Eukaryota</taxon>
        <taxon>Fungi</taxon>
        <taxon>Dikarya</taxon>
        <taxon>Ascomycota</taxon>
        <taxon>Pezizomycotina</taxon>
        <taxon>Dothideomycetes</taxon>
        <taxon>Dothideomycetes incertae sedis</taxon>
        <taxon>Botryosphaeriales</taxon>
        <taxon>Aplosporellaceae</taxon>
        <taxon>Aplosporella</taxon>
    </lineage>
</organism>
<dbReference type="Proteomes" id="UP000799438">
    <property type="component" value="Unassembled WGS sequence"/>
</dbReference>
<proteinExistence type="predicted"/>
<accession>A0A6A6BKK7</accession>
<dbReference type="EMBL" id="ML995482">
    <property type="protein sequence ID" value="KAF2143377.1"/>
    <property type="molecule type" value="Genomic_DNA"/>
</dbReference>
<feature type="region of interest" description="Disordered" evidence="1">
    <location>
        <begin position="51"/>
        <end position="88"/>
    </location>
</feature>